<reference evidence="2" key="1">
    <citation type="submission" date="2017-02" db="UniProtKB">
        <authorList>
            <consortium name="WormBaseParasite"/>
        </authorList>
    </citation>
    <scope>IDENTIFICATION</scope>
</reference>
<keyword evidence="1" id="KW-1185">Reference proteome</keyword>
<dbReference type="AlphaFoldDB" id="A0A0N5CA03"/>
<proteinExistence type="predicted"/>
<name>A0A0N5CA03_STREA</name>
<dbReference type="Proteomes" id="UP000046392">
    <property type="component" value="Unplaced"/>
</dbReference>
<sequence length="177" mass="20351">MPPTLTPFTSYHSRHDFVEYSHQFLRIYVPEQQHVELIISALPEDIKEAVEDHQPEIDYECDNIRFTDVKHLAFIGCESIKKKLENSSQVPNSKLFISSEVSNDINLVLCYSVNLKLGYMRKISPYKVLSVSLIVVVIKRNAGILIYEDYARVNKCVIISEANDNISINNIFSTKKK</sequence>
<evidence type="ECO:0000313" key="2">
    <source>
        <dbReference type="WBParaSite" id="SPAL_0001472850.1"/>
    </source>
</evidence>
<evidence type="ECO:0000313" key="1">
    <source>
        <dbReference type="Proteomes" id="UP000046392"/>
    </source>
</evidence>
<accession>A0A0N5CA03</accession>
<protein>
    <submittedName>
        <fullName evidence="2">NTF2 domain-containing protein</fullName>
    </submittedName>
</protein>
<dbReference type="WBParaSite" id="SPAL_0001472850.1">
    <property type="protein sequence ID" value="SPAL_0001472850.1"/>
    <property type="gene ID" value="SPAL_0001472850"/>
</dbReference>
<organism evidence="1 2">
    <name type="scientific">Strongyloides papillosus</name>
    <name type="common">Intestinal threadworm</name>
    <dbReference type="NCBI Taxonomy" id="174720"/>
    <lineage>
        <taxon>Eukaryota</taxon>
        <taxon>Metazoa</taxon>
        <taxon>Ecdysozoa</taxon>
        <taxon>Nematoda</taxon>
        <taxon>Chromadorea</taxon>
        <taxon>Rhabditida</taxon>
        <taxon>Tylenchina</taxon>
        <taxon>Panagrolaimomorpha</taxon>
        <taxon>Strongyloidoidea</taxon>
        <taxon>Strongyloididae</taxon>
        <taxon>Strongyloides</taxon>
    </lineage>
</organism>